<protein>
    <submittedName>
        <fullName evidence="2">DUF4258 domain-containing protein</fullName>
    </submittedName>
</protein>
<dbReference type="RefSeq" id="WP_377712003.1">
    <property type="nucleotide sequence ID" value="NZ_JBHTJM010000001.1"/>
</dbReference>
<comment type="caution">
    <text evidence="2">The sequence shown here is derived from an EMBL/GenBank/DDBJ whole genome shotgun (WGS) entry which is preliminary data.</text>
</comment>
<keyword evidence="1" id="KW-1133">Transmembrane helix</keyword>
<dbReference type="Proteomes" id="UP001596997">
    <property type="component" value="Unassembled WGS sequence"/>
</dbReference>
<reference evidence="3" key="1">
    <citation type="journal article" date="2019" name="Int. J. Syst. Evol. Microbiol.">
        <title>The Global Catalogue of Microorganisms (GCM) 10K type strain sequencing project: providing services to taxonomists for standard genome sequencing and annotation.</title>
        <authorList>
            <consortium name="The Broad Institute Genomics Platform"/>
            <consortium name="The Broad Institute Genome Sequencing Center for Infectious Disease"/>
            <person name="Wu L."/>
            <person name="Ma J."/>
        </authorList>
    </citation>
    <scope>NUCLEOTIDE SEQUENCE [LARGE SCALE GENOMIC DNA]</scope>
    <source>
        <strain evidence="3">CCUG 62114</strain>
    </source>
</reference>
<evidence type="ECO:0000313" key="2">
    <source>
        <dbReference type="EMBL" id="MFD0962387.1"/>
    </source>
</evidence>
<dbReference type="PROSITE" id="PS51257">
    <property type="entry name" value="PROKAR_LIPOPROTEIN"/>
    <property type="match status" value="1"/>
</dbReference>
<keyword evidence="1" id="KW-0472">Membrane</keyword>
<sequence>MSFFQRLAFYLFGALLGCIVVYFIWQKKDTSFCYLPNCRTLQDIRLKKRAFDPEVQQMINSKVLDTAIISYTYLNGSVDFSKSNTKLKSCKRYKIHSEFNNKTYEFDVENCDSIATIKNVTIK</sequence>
<organism evidence="2 3">
    <name type="scientific">Pseudofulvibacter geojedonensis</name>
    <dbReference type="NCBI Taxonomy" id="1123758"/>
    <lineage>
        <taxon>Bacteria</taxon>
        <taxon>Pseudomonadati</taxon>
        <taxon>Bacteroidota</taxon>
        <taxon>Flavobacteriia</taxon>
        <taxon>Flavobacteriales</taxon>
        <taxon>Flavobacteriaceae</taxon>
        <taxon>Pseudofulvibacter</taxon>
    </lineage>
</organism>
<name>A0ABW3HXV3_9FLAO</name>
<proteinExistence type="predicted"/>
<gene>
    <name evidence="2" type="ORF">ACFQ1O_00035</name>
</gene>
<evidence type="ECO:0000313" key="3">
    <source>
        <dbReference type="Proteomes" id="UP001596997"/>
    </source>
</evidence>
<keyword evidence="1" id="KW-0812">Transmembrane</keyword>
<feature type="transmembrane region" description="Helical" evidence="1">
    <location>
        <begin position="7"/>
        <end position="25"/>
    </location>
</feature>
<evidence type="ECO:0000256" key="1">
    <source>
        <dbReference type="SAM" id="Phobius"/>
    </source>
</evidence>
<keyword evidence="3" id="KW-1185">Reference proteome</keyword>
<accession>A0ABW3HXV3</accession>
<dbReference type="EMBL" id="JBHTJM010000001">
    <property type="protein sequence ID" value="MFD0962387.1"/>
    <property type="molecule type" value="Genomic_DNA"/>
</dbReference>